<gene>
    <name evidence="1" type="ORF">COLAER_01213</name>
</gene>
<reference evidence="1 2" key="1">
    <citation type="submission" date="2007-01" db="EMBL/GenBank/DDBJ databases">
        <title>Draft genome sequence of Collinsella aerofaciens (ATCC 25986).</title>
        <authorList>
            <person name="Sudarsanam P."/>
            <person name="Ley R."/>
            <person name="Guruge J."/>
            <person name="Turnbaugh P.J."/>
            <person name="Mahowald M."/>
            <person name="Liep D."/>
            <person name="Gordon J."/>
        </authorList>
    </citation>
    <scope>NUCLEOTIDE SEQUENCE [LARGE SCALE GENOMIC DNA]</scope>
    <source>
        <strain evidence="2">ATCC 25986 / DSM 3979 / JCM 10188 / KCTC 3647 / NCTC 11838 / VPI 1003</strain>
    </source>
</reference>
<dbReference type="EMBL" id="AAVN02000004">
    <property type="protein sequence ID" value="EBA39627.1"/>
    <property type="molecule type" value="Genomic_DNA"/>
</dbReference>
<organism evidence="1 2">
    <name type="scientific">Collinsella aerofaciens (strain ATCC 25986 / DSM 3979 / JCM 10188 / KCTC 3647 / NCTC 11838 / VPI 1003)</name>
    <dbReference type="NCBI Taxonomy" id="411903"/>
    <lineage>
        <taxon>Bacteria</taxon>
        <taxon>Bacillati</taxon>
        <taxon>Actinomycetota</taxon>
        <taxon>Coriobacteriia</taxon>
        <taxon>Coriobacteriales</taxon>
        <taxon>Coriobacteriaceae</taxon>
        <taxon>Collinsella</taxon>
    </lineage>
</organism>
<dbReference type="AlphaFoldDB" id="A4E9W0"/>
<proteinExistence type="predicted"/>
<dbReference type="Proteomes" id="UP000002979">
    <property type="component" value="Unassembled WGS sequence"/>
</dbReference>
<comment type="caution">
    <text evidence="1">The sequence shown here is derived from an EMBL/GenBank/DDBJ whole genome shotgun (WGS) entry which is preliminary data.</text>
</comment>
<protein>
    <submittedName>
        <fullName evidence="1">Uncharacterized protein</fullName>
    </submittedName>
</protein>
<reference evidence="1 2" key="2">
    <citation type="submission" date="2007-04" db="EMBL/GenBank/DDBJ databases">
        <authorList>
            <person name="Fulton L."/>
            <person name="Clifton S."/>
            <person name="Fulton B."/>
            <person name="Xu J."/>
            <person name="Minx P."/>
            <person name="Mardis E.R."/>
            <person name="Wilson R.K."/>
        </authorList>
    </citation>
    <scope>NUCLEOTIDE SEQUENCE [LARGE SCALE GENOMIC DNA]</scope>
    <source>
        <strain evidence="2">ATCC 25986 / DSM 3979 / JCM 10188 / KCTC 3647 / NCTC 11838 / VPI 1003</strain>
    </source>
</reference>
<sequence length="69" mass="7407">MYATNGCKHAEINETTIEGSCEKTSVSLSTLVASFEAKNKPITTRGTTPKITSTRVNNLAVKSSLAEFK</sequence>
<name>A4E9W0_COLAA</name>
<evidence type="ECO:0000313" key="1">
    <source>
        <dbReference type="EMBL" id="EBA39627.1"/>
    </source>
</evidence>
<accession>A4E9W0</accession>
<evidence type="ECO:0000313" key="2">
    <source>
        <dbReference type="Proteomes" id="UP000002979"/>
    </source>
</evidence>